<dbReference type="InterPro" id="IPR001647">
    <property type="entry name" value="HTH_TetR"/>
</dbReference>
<keyword evidence="6" id="KW-1185">Reference proteome</keyword>
<dbReference type="SUPFAM" id="SSF48498">
    <property type="entry name" value="Tetracyclin repressor-like, C-terminal domain"/>
    <property type="match status" value="1"/>
</dbReference>
<dbReference type="Proteomes" id="UP001646141">
    <property type="component" value="Unassembled WGS sequence"/>
</dbReference>
<evidence type="ECO:0000313" key="5">
    <source>
        <dbReference type="EMBL" id="MBL3691053.1"/>
    </source>
</evidence>
<organism evidence="5 6">
    <name type="scientific">Leucobacter chromiireducens subsp. chromiireducens</name>
    <dbReference type="NCBI Taxonomy" id="660067"/>
    <lineage>
        <taxon>Bacteria</taxon>
        <taxon>Bacillati</taxon>
        <taxon>Actinomycetota</taxon>
        <taxon>Actinomycetes</taxon>
        <taxon>Micrococcales</taxon>
        <taxon>Microbacteriaceae</taxon>
        <taxon>Leucobacter</taxon>
    </lineage>
</organism>
<proteinExistence type="predicted"/>
<dbReference type="PANTHER" id="PTHR30055:SF231">
    <property type="entry name" value="TRANSCRIPTIONAL REGULATORY PROTEIN (PROBABLY DEOR-FAMILY)-RELATED"/>
    <property type="match status" value="1"/>
</dbReference>
<feature type="compositionally biased region" description="Low complexity" evidence="3">
    <location>
        <begin position="226"/>
        <end position="243"/>
    </location>
</feature>
<feature type="domain" description="HTH tetR-type" evidence="4">
    <location>
        <begin position="50"/>
        <end position="110"/>
    </location>
</feature>
<dbReference type="EMBL" id="QYAD01000006">
    <property type="protein sequence ID" value="MBL3691053.1"/>
    <property type="molecule type" value="Genomic_DNA"/>
</dbReference>
<dbReference type="InterPro" id="IPR036271">
    <property type="entry name" value="Tet_transcr_reg_TetR-rel_C_sf"/>
</dbReference>
<evidence type="ECO:0000256" key="1">
    <source>
        <dbReference type="ARBA" id="ARBA00023125"/>
    </source>
</evidence>
<evidence type="ECO:0000256" key="3">
    <source>
        <dbReference type="SAM" id="MobiDB-lite"/>
    </source>
</evidence>
<name>A0ABS1SSB8_9MICO</name>
<gene>
    <name evidence="5" type="ORF">D3226_14000</name>
</gene>
<comment type="caution">
    <text evidence="5">The sequence shown here is derived from an EMBL/GenBank/DDBJ whole genome shotgun (WGS) entry which is preliminary data.</text>
</comment>
<dbReference type="Pfam" id="PF00440">
    <property type="entry name" value="TetR_N"/>
    <property type="match status" value="1"/>
</dbReference>
<dbReference type="InterPro" id="IPR009057">
    <property type="entry name" value="Homeodomain-like_sf"/>
</dbReference>
<dbReference type="InterPro" id="IPR050109">
    <property type="entry name" value="HTH-type_TetR-like_transc_reg"/>
</dbReference>
<feature type="region of interest" description="Disordered" evidence="3">
    <location>
        <begin position="225"/>
        <end position="256"/>
    </location>
</feature>
<accession>A0ABS1SSB8</accession>
<dbReference type="Gene3D" id="1.10.357.10">
    <property type="entry name" value="Tetracycline Repressor, domain 2"/>
    <property type="match status" value="1"/>
</dbReference>
<keyword evidence="1 2" id="KW-0238">DNA-binding</keyword>
<reference evidence="5 6" key="1">
    <citation type="submission" date="2018-09" db="EMBL/GenBank/DDBJ databases">
        <title>Comparative genomics of Leucobacter spp.</title>
        <authorList>
            <person name="Reis A.C."/>
            <person name="Kolvenbach B.A."/>
            <person name="Corvini P.F.X."/>
            <person name="Nunes O.C."/>
        </authorList>
    </citation>
    <scope>NUCLEOTIDE SEQUENCE [LARGE SCALE GENOMIC DNA]</scope>
    <source>
        <strain evidence="5 6">L-1</strain>
    </source>
</reference>
<evidence type="ECO:0000259" key="4">
    <source>
        <dbReference type="PROSITE" id="PS50977"/>
    </source>
</evidence>
<dbReference type="PANTHER" id="PTHR30055">
    <property type="entry name" value="HTH-TYPE TRANSCRIPTIONAL REGULATOR RUTR"/>
    <property type="match status" value="1"/>
</dbReference>
<feature type="region of interest" description="Disordered" evidence="3">
    <location>
        <begin position="1"/>
        <end position="52"/>
    </location>
</feature>
<feature type="compositionally biased region" description="Low complexity" evidence="3">
    <location>
        <begin position="28"/>
        <end position="43"/>
    </location>
</feature>
<dbReference type="SUPFAM" id="SSF46689">
    <property type="entry name" value="Homeodomain-like"/>
    <property type="match status" value="1"/>
</dbReference>
<feature type="DNA-binding region" description="H-T-H motif" evidence="2">
    <location>
        <begin position="73"/>
        <end position="92"/>
    </location>
</feature>
<dbReference type="PROSITE" id="PS50977">
    <property type="entry name" value="HTH_TETR_2"/>
    <property type="match status" value="1"/>
</dbReference>
<protein>
    <submittedName>
        <fullName evidence="5">TetR family transcriptional regulator</fullName>
    </submittedName>
</protein>
<evidence type="ECO:0000313" key="6">
    <source>
        <dbReference type="Proteomes" id="UP001646141"/>
    </source>
</evidence>
<evidence type="ECO:0000256" key="2">
    <source>
        <dbReference type="PROSITE-ProRule" id="PRU00335"/>
    </source>
</evidence>
<sequence>MYRSTSPGGLAPPAGEWRDTVTSTHAQSSDPTPASTGSAPATTPRRRDPEGRRRAILDAATALVAERGVAALTHRAIAARAEVPLGSTTQHFASIDELREAALQQLANEIDKALESIEPFVSDMAQDPSRAVTEILAFLGDRRAVQAEIALITSGTTDPRLRALATRWNDRLIEMLTEHIGRAAALALSVYLDGATVHASLRDEPLTRDDLTRAFLALSQLPEVPSFPTESAAPTAAAPAPEAVPELRRTSGPAHS</sequence>